<protein>
    <recommendedName>
        <fullName evidence="3">F-box domain-containing protein</fullName>
    </recommendedName>
</protein>
<dbReference type="RefSeq" id="XP_069302468.1">
    <property type="nucleotide sequence ID" value="XM_069455772.1"/>
</dbReference>
<accession>A0ABR3U8C7</accession>
<dbReference type="GeneID" id="96089957"/>
<keyword evidence="2" id="KW-1185">Reference proteome</keyword>
<name>A0ABR3U8C7_9PLEO</name>
<evidence type="ECO:0000313" key="1">
    <source>
        <dbReference type="EMBL" id="KAL1791884.1"/>
    </source>
</evidence>
<dbReference type="InterPro" id="IPR036047">
    <property type="entry name" value="F-box-like_dom_sf"/>
</dbReference>
<comment type="caution">
    <text evidence="1">The sequence shown here is derived from an EMBL/GenBank/DDBJ whole genome shotgun (WGS) entry which is preliminary data.</text>
</comment>
<evidence type="ECO:0000313" key="2">
    <source>
        <dbReference type="Proteomes" id="UP001578633"/>
    </source>
</evidence>
<gene>
    <name evidence="1" type="ORF">ACET3X_009635</name>
</gene>
<dbReference type="Proteomes" id="UP001578633">
    <property type="component" value="Chromosome 10"/>
</dbReference>
<dbReference type="SUPFAM" id="SSF81383">
    <property type="entry name" value="F-box domain"/>
    <property type="match status" value="1"/>
</dbReference>
<evidence type="ECO:0008006" key="3">
    <source>
        <dbReference type="Google" id="ProtNLM"/>
    </source>
</evidence>
<dbReference type="EMBL" id="JBHGVX010000010">
    <property type="protein sequence ID" value="KAL1791884.1"/>
    <property type="molecule type" value="Genomic_DNA"/>
</dbReference>
<proteinExistence type="predicted"/>
<sequence length="296" mass="33739">MSRFDTLPPEILFNILSYTEPICNLTLPSYPLNALAATNKQLNAVVEEYARNLLKRHADIVPPRKARIFTCRRKWLAEICYFCKKASKRKACLYKTLACCFKCDKVEFPKMTMTQAIKETRLSKLDLFTPSPLHPTLPPLPTGLYPCMGGVATMLSTPHVQARKDYIHARLGSKVRDNTYMRSRPSIHERIIRGLNIQYIEGDGWWAAPHMEPEELRDGDNGEGGGRWRPTGPYSLHSVEERRKLVEGRWLQREWMDLGVGAYEDCMSGVKRRKGRVGVGWKNKGGDSKESAIAIE</sequence>
<reference evidence="1 2" key="1">
    <citation type="submission" date="2024-09" db="EMBL/GenBank/DDBJ databases">
        <title>T2T genomes of carrot and Alternaria dauci and their utility for understanding host-pathogen interaction during carrot leaf blight disease.</title>
        <authorList>
            <person name="Liu W."/>
            <person name="Xu S."/>
            <person name="Ou C."/>
            <person name="Liu X."/>
            <person name="Zhuang F."/>
            <person name="Deng X.W."/>
        </authorList>
    </citation>
    <scope>NUCLEOTIDE SEQUENCE [LARGE SCALE GENOMIC DNA]</scope>
    <source>
        <strain evidence="1 2">A2016</strain>
    </source>
</reference>
<organism evidence="1 2">
    <name type="scientific">Alternaria dauci</name>
    <dbReference type="NCBI Taxonomy" id="48095"/>
    <lineage>
        <taxon>Eukaryota</taxon>
        <taxon>Fungi</taxon>
        <taxon>Dikarya</taxon>
        <taxon>Ascomycota</taxon>
        <taxon>Pezizomycotina</taxon>
        <taxon>Dothideomycetes</taxon>
        <taxon>Pleosporomycetidae</taxon>
        <taxon>Pleosporales</taxon>
        <taxon>Pleosporineae</taxon>
        <taxon>Pleosporaceae</taxon>
        <taxon>Alternaria</taxon>
        <taxon>Alternaria sect. Porri</taxon>
    </lineage>
</organism>